<dbReference type="EMBL" id="MDYQ01000088">
    <property type="protein sequence ID" value="PRP83140.1"/>
    <property type="molecule type" value="Genomic_DNA"/>
</dbReference>
<evidence type="ECO:0000256" key="1">
    <source>
        <dbReference type="SAM" id="Phobius"/>
    </source>
</evidence>
<accession>A0A2P6NGR8</accession>
<proteinExistence type="predicted"/>
<evidence type="ECO:0000313" key="3">
    <source>
        <dbReference type="Proteomes" id="UP000241769"/>
    </source>
</evidence>
<dbReference type="Proteomes" id="UP000241769">
    <property type="component" value="Unassembled WGS sequence"/>
</dbReference>
<evidence type="ECO:0000313" key="2">
    <source>
        <dbReference type="EMBL" id="PRP83140.1"/>
    </source>
</evidence>
<comment type="caution">
    <text evidence="2">The sequence shown here is derived from an EMBL/GenBank/DDBJ whole genome shotgun (WGS) entry which is preliminary data.</text>
</comment>
<feature type="transmembrane region" description="Helical" evidence="1">
    <location>
        <begin position="374"/>
        <end position="393"/>
    </location>
</feature>
<sequence length="464" mass="51718">MFLCPTVTKTQDLPTSCPAPSGTTLIVITKIVSGSTNSTTRRGDGSTSVVKIQIASKLLFCDPELLTKSIRQCINFICGEKFVVLLKLTEVRLHIFIIRHVKPSAELAVHFPPNFVHRSIGVRDSIITTRFNPSNLTTQYLIHMCHQEKEEINTLCSSGDLPPSYPQFKARDYCPIVVSNPLPPVSSCDPHGTKVDPMDKELNDPMDWVDRIEMILLSPNSLLNEVELLTVSFYLLELGGTLQVGILLTLVRGLEVSMMVLIWKFRLLNLTIFFFLRFLTEAGIVLMGIFPSTSSPADIMHVTVLNHVWKAQVCNGVGAVSAIVLLFHSAQHHNIIIMQTGQKEHLTTTKFILGNTYGGLYSTDAPKGMGKLSLLMQIISIILAYLNLIIHIVRVVTISVCNRHQLLLFNLKIPSCNWTQGPPLYSKNTAFVCLRTYVQKGLHLFVQKVIVIVHPGIIMVNNLQ</sequence>
<keyword evidence="1" id="KW-0472">Membrane</keyword>
<reference evidence="2 3" key="1">
    <citation type="journal article" date="2018" name="Genome Biol. Evol.">
        <title>Multiple Roots of Fruiting Body Formation in Amoebozoa.</title>
        <authorList>
            <person name="Hillmann F."/>
            <person name="Forbes G."/>
            <person name="Novohradska S."/>
            <person name="Ferling I."/>
            <person name="Riege K."/>
            <person name="Groth M."/>
            <person name="Westermann M."/>
            <person name="Marz M."/>
            <person name="Spaller T."/>
            <person name="Winckler T."/>
            <person name="Schaap P."/>
            <person name="Glockner G."/>
        </authorList>
    </citation>
    <scope>NUCLEOTIDE SEQUENCE [LARGE SCALE GENOMIC DNA]</scope>
    <source>
        <strain evidence="2 3">Jena</strain>
    </source>
</reference>
<name>A0A2P6NGR8_9EUKA</name>
<keyword evidence="1" id="KW-1133">Transmembrane helix</keyword>
<keyword evidence="1" id="KW-0812">Transmembrane</keyword>
<dbReference type="InParanoid" id="A0A2P6NGR8"/>
<dbReference type="AlphaFoldDB" id="A0A2P6NGR8"/>
<protein>
    <submittedName>
        <fullName evidence="2">Uncharacterized protein</fullName>
    </submittedName>
</protein>
<gene>
    <name evidence="2" type="ORF">PROFUN_09568</name>
</gene>
<keyword evidence="3" id="KW-1185">Reference proteome</keyword>
<organism evidence="2 3">
    <name type="scientific">Planoprotostelium fungivorum</name>
    <dbReference type="NCBI Taxonomy" id="1890364"/>
    <lineage>
        <taxon>Eukaryota</taxon>
        <taxon>Amoebozoa</taxon>
        <taxon>Evosea</taxon>
        <taxon>Variosea</taxon>
        <taxon>Cavosteliida</taxon>
        <taxon>Cavosteliaceae</taxon>
        <taxon>Planoprotostelium</taxon>
    </lineage>
</organism>
<feature type="transmembrane region" description="Helical" evidence="1">
    <location>
        <begin position="267"/>
        <end position="289"/>
    </location>
</feature>
<feature type="transmembrane region" description="Helical" evidence="1">
    <location>
        <begin position="233"/>
        <end position="255"/>
    </location>
</feature>